<keyword evidence="3" id="KW-1185">Reference proteome</keyword>
<evidence type="ECO:0000313" key="3">
    <source>
        <dbReference type="Proteomes" id="UP001140949"/>
    </source>
</evidence>
<comment type="caution">
    <text evidence="2">The sequence shown here is derived from an EMBL/GenBank/DDBJ whole genome shotgun (WGS) entry which is preliminary data.</text>
</comment>
<dbReference type="EMBL" id="JANAVB010031575">
    <property type="protein sequence ID" value="KAJ6811613.1"/>
    <property type="molecule type" value="Genomic_DNA"/>
</dbReference>
<protein>
    <submittedName>
        <fullName evidence="2">Uncharacterized protein</fullName>
    </submittedName>
</protein>
<sequence>MPPPTQTPNHFLPSTETFLAASVVDPQARRCRPNLHLASSNHVCVSSSRLRLEIRHRWMPRRQPLMLLLS</sequence>
<reference evidence="2" key="1">
    <citation type="journal article" date="2023" name="GigaByte">
        <title>Genome assembly of the bearded iris, Iris pallida Lam.</title>
        <authorList>
            <person name="Bruccoleri R.E."/>
            <person name="Oakeley E.J."/>
            <person name="Faust A.M.E."/>
            <person name="Altorfer M."/>
            <person name="Dessus-Babus S."/>
            <person name="Burckhardt D."/>
            <person name="Oertli M."/>
            <person name="Naumann U."/>
            <person name="Petersen F."/>
            <person name="Wong J."/>
        </authorList>
    </citation>
    <scope>NUCLEOTIDE SEQUENCE</scope>
    <source>
        <strain evidence="2">GSM-AAB239-AS_SAM_17_03QT</strain>
    </source>
</reference>
<organism evidence="2 3">
    <name type="scientific">Iris pallida</name>
    <name type="common">Sweet iris</name>
    <dbReference type="NCBI Taxonomy" id="29817"/>
    <lineage>
        <taxon>Eukaryota</taxon>
        <taxon>Viridiplantae</taxon>
        <taxon>Streptophyta</taxon>
        <taxon>Embryophyta</taxon>
        <taxon>Tracheophyta</taxon>
        <taxon>Spermatophyta</taxon>
        <taxon>Magnoliopsida</taxon>
        <taxon>Liliopsida</taxon>
        <taxon>Asparagales</taxon>
        <taxon>Iridaceae</taxon>
        <taxon>Iridoideae</taxon>
        <taxon>Irideae</taxon>
        <taxon>Iris</taxon>
    </lineage>
</organism>
<dbReference type="EMBL" id="JANAVB010017597">
    <property type="protein sequence ID" value="KAJ6830448.1"/>
    <property type="molecule type" value="Genomic_DNA"/>
</dbReference>
<dbReference type="AlphaFoldDB" id="A0AAX6GQF1"/>
<proteinExistence type="predicted"/>
<reference evidence="2" key="2">
    <citation type="submission" date="2023-04" db="EMBL/GenBank/DDBJ databases">
        <authorList>
            <person name="Bruccoleri R.E."/>
            <person name="Oakeley E.J."/>
            <person name="Faust A.-M."/>
            <person name="Dessus-Babus S."/>
            <person name="Altorfer M."/>
            <person name="Burckhardt D."/>
            <person name="Oertli M."/>
            <person name="Naumann U."/>
            <person name="Petersen F."/>
            <person name="Wong J."/>
        </authorList>
    </citation>
    <scope>NUCLEOTIDE SEQUENCE</scope>
    <source>
        <strain evidence="2">GSM-AAB239-AS_SAM_17_03QT</strain>
        <tissue evidence="2">Leaf</tissue>
    </source>
</reference>
<gene>
    <name evidence="1" type="ORF">M6B38_152775</name>
    <name evidence="2" type="ORF">M6B38_354450</name>
</gene>
<accession>A0AAX6GQF1</accession>
<evidence type="ECO:0000313" key="1">
    <source>
        <dbReference type="EMBL" id="KAJ6811613.1"/>
    </source>
</evidence>
<name>A0AAX6GQF1_IRIPA</name>
<dbReference type="Proteomes" id="UP001140949">
    <property type="component" value="Unassembled WGS sequence"/>
</dbReference>
<evidence type="ECO:0000313" key="2">
    <source>
        <dbReference type="EMBL" id="KAJ6830448.1"/>
    </source>
</evidence>